<organism evidence="2 3">
    <name type="scientific">Shouchella lonarensis</name>
    <dbReference type="NCBI Taxonomy" id="1464122"/>
    <lineage>
        <taxon>Bacteria</taxon>
        <taxon>Bacillati</taxon>
        <taxon>Bacillota</taxon>
        <taxon>Bacilli</taxon>
        <taxon>Bacillales</taxon>
        <taxon>Bacillaceae</taxon>
        <taxon>Shouchella</taxon>
    </lineage>
</organism>
<dbReference type="AlphaFoldDB" id="A0A1G6HLG4"/>
<reference evidence="3" key="1">
    <citation type="submission" date="2016-09" db="EMBL/GenBank/DDBJ databases">
        <authorList>
            <person name="Varghese N."/>
            <person name="Submissions S."/>
        </authorList>
    </citation>
    <scope>NUCLEOTIDE SEQUENCE [LARGE SCALE GENOMIC DNA]</scope>
    <source>
        <strain evidence="3">25nlg</strain>
    </source>
</reference>
<evidence type="ECO:0008006" key="4">
    <source>
        <dbReference type="Google" id="ProtNLM"/>
    </source>
</evidence>
<evidence type="ECO:0000256" key="1">
    <source>
        <dbReference type="SAM" id="MobiDB-lite"/>
    </source>
</evidence>
<keyword evidence="3" id="KW-1185">Reference proteome</keyword>
<feature type="region of interest" description="Disordered" evidence="1">
    <location>
        <begin position="1"/>
        <end position="27"/>
    </location>
</feature>
<protein>
    <recommendedName>
        <fullName evidence="4">Coat F domain-containing protein</fullName>
    </recommendedName>
</protein>
<accession>A0A1G6HLG4</accession>
<evidence type="ECO:0000313" key="3">
    <source>
        <dbReference type="Proteomes" id="UP000242662"/>
    </source>
</evidence>
<evidence type="ECO:0000313" key="2">
    <source>
        <dbReference type="EMBL" id="SDB94735.1"/>
    </source>
</evidence>
<feature type="compositionally biased region" description="Polar residues" evidence="1">
    <location>
        <begin position="1"/>
        <end position="18"/>
    </location>
</feature>
<dbReference type="STRING" id="1464122.SAMN05421737_10442"/>
<name>A0A1G6HLG4_9BACI</name>
<proteinExistence type="predicted"/>
<gene>
    <name evidence="2" type="ORF">SAMN05421737_10442</name>
</gene>
<sequence>MNEQPMQKSNMSGQQAQTMPEPPAIMTGKDLNYMNDMLAWNLNAMKKAHFFARHCQDADIKQAIEDAGHMHQHHYEQLLTHLHGHTQDGQYHQ</sequence>
<dbReference type="Proteomes" id="UP000242662">
    <property type="component" value="Unassembled WGS sequence"/>
</dbReference>
<dbReference type="EMBL" id="FMYM01000004">
    <property type="protein sequence ID" value="SDB94735.1"/>
    <property type="molecule type" value="Genomic_DNA"/>
</dbReference>